<evidence type="ECO:0000256" key="11">
    <source>
        <dbReference type="ARBA" id="ARBA00033067"/>
    </source>
</evidence>
<dbReference type="SUPFAM" id="SSF51735">
    <property type="entry name" value="NAD(P)-binding Rossmann-fold domains"/>
    <property type="match status" value="1"/>
</dbReference>
<evidence type="ECO:0000256" key="7">
    <source>
        <dbReference type="ARBA" id="ARBA00023027"/>
    </source>
</evidence>
<comment type="caution">
    <text evidence="13">The sequence shown here is derived from an EMBL/GenBank/DDBJ whole genome shotgun (WGS) entry which is preliminary data.</text>
</comment>
<dbReference type="Gene3D" id="3.40.50.720">
    <property type="entry name" value="NAD(P)-binding Rossmann-like Domain"/>
    <property type="match status" value="1"/>
</dbReference>
<gene>
    <name evidence="13" type="ORF">AU192_12545</name>
</gene>
<comment type="cofactor">
    <cofactor evidence="2">
        <name>NAD(+)</name>
        <dbReference type="ChEBI" id="CHEBI:57540"/>
    </cofactor>
</comment>
<keyword evidence="9" id="KW-0119">Carbohydrate metabolism</keyword>
<evidence type="ECO:0000256" key="1">
    <source>
        <dbReference type="ARBA" id="ARBA00000083"/>
    </source>
</evidence>
<dbReference type="InterPro" id="IPR001509">
    <property type="entry name" value="Epimerase_deHydtase"/>
</dbReference>
<dbReference type="RefSeq" id="WP_064394041.1">
    <property type="nucleotide sequence ID" value="NZ_LQIR01000001.1"/>
</dbReference>
<organism evidence="13 14">
    <name type="scientific">Mycobacterium lehmannii</name>
    <dbReference type="NCBI Taxonomy" id="2048550"/>
    <lineage>
        <taxon>Bacteria</taxon>
        <taxon>Bacillati</taxon>
        <taxon>Actinomycetota</taxon>
        <taxon>Actinomycetes</taxon>
        <taxon>Mycobacteriales</taxon>
        <taxon>Mycobacteriaceae</taxon>
        <taxon>Mycobacterium</taxon>
    </lineage>
</organism>
<keyword evidence="7" id="KW-0520">NAD</keyword>
<evidence type="ECO:0000256" key="3">
    <source>
        <dbReference type="ARBA" id="ARBA00004947"/>
    </source>
</evidence>
<evidence type="ECO:0000256" key="6">
    <source>
        <dbReference type="ARBA" id="ARBA00018569"/>
    </source>
</evidence>
<evidence type="ECO:0000256" key="5">
    <source>
        <dbReference type="ARBA" id="ARBA00013189"/>
    </source>
</evidence>
<dbReference type="Gene3D" id="3.90.25.10">
    <property type="entry name" value="UDP-galactose 4-epimerase, domain 1"/>
    <property type="match status" value="1"/>
</dbReference>
<dbReference type="UniPathway" id="UPA00214"/>
<comment type="pathway">
    <text evidence="3">Carbohydrate metabolism; galactose metabolism.</text>
</comment>
<protein>
    <recommendedName>
        <fullName evidence="6">UDP-glucose 4-epimerase</fullName>
        <ecNumber evidence="5">5.1.3.2</ecNumber>
    </recommendedName>
    <alternativeName>
        <fullName evidence="11">Galactowaldenase</fullName>
    </alternativeName>
    <alternativeName>
        <fullName evidence="10">UDP-galactose 4-epimerase</fullName>
    </alternativeName>
</protein>
<accession>A0A101AEA8</accession>
<evidence type="ECO:0000259" key="12">
    <source>
        <dbReference type="Pfam" id="PF01370"/>
    </source>
</evidence>
<dbReference type="Pfam" id="PF01370">
    <property type="entry name" value="Epimerase"/>
    <property type="match status" value="1"/>
</dbReference>
<dbReference type="PANTHER" id="PTHR43725">
    <property type="entry name" value="UDP-GLUCOSE 4-EPIMERASE"/>
    <property type="match status" value="1"/>
</dbReference>
<dbReference type="InterPro" id="IPR005886">
    <property type="entry name" value="UDP_G4E"/>
</dbReference>
<evidence type="ECO:0000256" key="8">
    <source>
        <dbReference type="ARBA" id="ARBA00023235"/>
    </source>
</evidence>
<evidence type="ECO:0000256" key="2">
    <source>
        <dbReference type="ARBA" id="ARBA00001911"/>
    </source>
</evidence>
<dbReference type="GO" id="GO:0003978">
    <property type="term" value="F:UDP-glucose 4-epimerase activity"/>
    <property type="evidence" value="ECO:0007669"/>
    <property type="project" value="UniProtKB-EC"/>
</dbReference>
<evidence type="ECO:0000313" key="14">
    <source>
        <dbReference type="Proteomes" id="UP000053707"/>
    </source>
</evidence>
<dbReference type="InterPro" id="IPR036291">
    <property type="entry name" value="NAD(P)-bd_dom_sf"/>
</dbReference>
<comment type="similarity">
    <text evidence="4">Belongs to the NAD(P)-dependent epimerase/dehydratase family.</text>
</comment>
<sequence length="319" mass="34052">MRVLVTGGAGYIGAHVVRALQQAGHNVAALDDLSTGSRSRLASDIALFVGSVLDDGFVESSLRAHSAEAVVHIAAKKAVEESIADPLKYYNENVIGMHRVLSAMVAAGTTRILFSSSAAVYGVVSDSPVIETSPTVPSSPYGWTKLMGEQMIRDVAAAHRISWSALRYFNVAGTAEPRMADRGENNLIPRVFRAITSGVRPKVYGNTYPTPDGTCIRDYVHVEDVADAHVAVINHMVTTDLADTYNVGTGTGTSVLEVMTATRQVTGIEFSCDITAPRPGDPAQVVADPGLIRDELGWESRHDLASAVESAWRAWSDAD</sequence>
<dbReference type="Proteomes" id="UP000053707">
    <property type="component" value="Unassembled WGS sequence"/>
</dbReference>
<evidence type="ECO:0000256" key="9">
    <source>
        <dbReference type="ARBA" id="ARBA00023277"/>
    </source>
</evidence>
<dbReference type="AlphaFoldDB" id="A0A101AEA8"/>
<name>A0A101AEA8_9MYCO</name>
<feature type="domain" description="NAD-dependent epimerase/dehydratase" evidence="12">
    <location>
        <begin position="3"/>
        <end position="248"/>
    </location>
</feature>
<keyword evidence="8" id="KW-0413">Isomerase</keyword>
<proteinExistence type="inferred from homology"/>
<dbReference type="EC" id="5.1.3.2" evidence="5"/>
<evidence type="ECO:0000256" key="4">
    <source>
        <dbReference type="ARBA" id="ARBA00007637"/>
    </source>
</evidence>
<dbReference type="EMBL" id="LQIR01000001">
    <property type="protein sequence ID" value="KUI21247.1"/>
    <property type="molecule type" value="Genomic_DNA"/>
</dbReference>
<keyword evidence="14" id="KW-1185">Reference proteome</keyword>
<comment type="catalytic activity">
    <reaction evidence="1">
        <text>UDP-alpha-D-glucose = UDP-alpha-D-galactose</text>
        <dbReference type="Rhea" id="RHEA:22168"/>
        <dbReference type="ChEBI" id="CHEBI:58885"/>
        <dbReference type="ChEBI" id="CHEBI:66914"/>
        <dbReference type="EC" id="5.1.3.2"/>
    </reaction>
</comment>
<dbReference type="GO" id="GO:0033499">
    <property type="term" value="P:galactose catabolic process via UDP-galactose, Leloir pathway"/>
    <property type="evidence" value="ECO:0007669"/>
    <property type="project" value="TreeGrafter"/>
</dbReference>
<evidence type="ECO:0000313" key="13">
    <source>
        <dbReference type="EMBL" id="KUI21247.1"/>
    </source>
</evidence>
<dbReference type="NCBIfam" id="TIGR01179">
    <property type="entry name" value="galE"/>
    <property type="match status" value="1"/>
</dbReference>
<evidence type="ECO:0000256" key="10">
    <source>
        <dbReference type="ARBA" id="ARBA00031367"/>
    </source>
</evidence>
<reference evidence="13 14" key="1">
    <citation type="submission" date="2016-01" db="EMBL/GenBank/DDBJ databases">
        <authorList>
            <consortium name="TB Trials Study Group"/>
            <person name="Sutton G."/>
            <person name="Brinkac L."/>
            <person name="Sanka R."/>
            <person name="Adams M."/>
            <person name="Lau E.L."/>
            <person name="Macaden R."/>
            <person name="Grewal H.M.S."/>
        </authorList>
    </citation>
    <scope>NUCLEOTIDE SEQUENCE [LARGE SCALE GENOMIC DNA]</scope>
    <source>
        <strain evidence="13 14">IS-1744</strain>
    </source>
</reference>
<dbReference type="PANTHER" id="PTHR43725:SF53">
    <property type="entry name" value="UDP-ARABINOSE 4-EPIMERASE 1"/>
    <property type="match status" value="1"/>
</dbReference>